<evidence type="ECO:0000313" key="1">
    <source>
        <dbReference type="EMBL" id="KAJ8872687.1"/>
    </source>
</evidence>
<keyword evidence="2" id="KW-1185">Reference proteome</keyword>
<evidence type="ECO:0000313" key="2">
    <source>
        <dbReference type="Proteomes" id="UP001159363"/>
    </source>
</evidence>
<organism evidence="1 2">
    <name type="scientific">Dryococelus australis</name>
    <dbReference type="NCBI Taxonomy" id="614101"/>
    <lineage>
        <taxon>Eukaryota</taxon>
        <taxon>Metazoa</taxon>
        <taxon>Ecdysozoa</taxon>
        <taxon>Arthropoda</taxon>
        <taxon>Hexapoda</taxon>
        <taxon>Insecta</taxon>
        <taxon>Pterygota</taxon>
        <taxon>Neoptera</taxon>
        <taxon>Polyneoptera</taxon>
        <taxon>Phasmatodea</taxon>
        <taxon>Verophasmatodea</taxon>
        <taxon>Anareolatae</taxon>
        <taxon>Phasmatidae</taxon>
        <taxon>Eurycanthinae</taxon>
        <taxon>Dryococelus</taxon>
    </lineage>
</organism>
<sequence length="664" mass="74205">MLISHTSITRPRRFLRYSNQIHNISIACDDEKDRRTRYARSPLISIVAQHFPPTEAIVTKFITCPTFPTHRSYAHQIHITGIAPDIEQDSEFNYALRVPISLEVGPGWRRVNCISGGRLRRRAGNGGKDIFDYKLSTVKRALLKALLKICLYARWVYFRLMVDFKSAHFIVNRLQLVCHTASDAECQWEFSSLQMLEVPPPCGHFARSRPRVGRGGGVTNRVRFPAGSLPDFRVWESCRTVSLVGVLFSEISRFPRPCIPALLHTHLASPLVSSRDLDVKERPKHLQSNLAHSPLVTACMTKRSEQVTKIHNGNQSRCIKSIHTRGGARRVGWAARIGLSSTQPVIVKGRGQLLDLVRRCPTSGRTYAASTIMYRQSRRVLSPAGSPPYFRMWESCLTIPLVGGFSRGSPVLPALTFRLCSTLTSLRPHSALKTSMLKAAQISSLTRPLGKTLICQTEAQKCGMNRLLVGNSCVFTVSIMSHVKLAVVWDARLLPNLVLCEYHRHRRNQEFINMDCRLDLILMIESTNTVQTGWRNGNSLNSHLGGNGFDSRFGNPDFGFPKSLQANAGMYPQQRPWPNPSLICAICTAVDETVSIVPRSCGVVGKDATYCSKGHGFEPKVPLTLVQLLPLPFSQWKYPTSYLIEKLLATAFCAFSVLKTASRG</sequence>
<dbReference type="EMBL" id="JARBHB010000011">
    <property type="protein sequence ID" value="KAJ8872687.1"/>
    <property type="molecule type" value="Genomic_DNA"/>
</dbReference>
<gene>
    <name evidence="1" type="ORF">PR048_026300</name>
</gene>
<dbReference type="Proteomes" id="UP001159363">
    <property type="component" value="Chromosome 10"/>
</dbReference>
<proteinExistence type="predicted"/>
<name>A0ABQ9GKY6_9NEOP</name>
<comment type="caution">
    <text evidence="1">The sequence shown here is derived from an EMBL/GenBank/DDBJ whole genome shotgun (WGS) entry which is preliminary data.</text>
</comment>
<reference evidence="1 2" key="1">
    <citation type="submission" date="2023-02" db="EMBL/GenBank/DDBJ databases">
        <title>LHISI_Scaffold_Assembly.</title>
        <authorList>
            <person name="Stuart O.P."/>
            <person name="Cleave R."/>
            <person name="Magrath M.J.L."/>
            <person name="Mikheyev A.S."/>
        </authorList>
    </citation>
    <scope>NUCLEOTIDE SEQUENCE [LARGE SCALE GENOMIC DNA]</scope>
    <source>
        <strain evidence="1">Daus_M_001</strain>
        <tissue evidence="1">Leg muscle</tissue>
    </source>
</reference>
<accession>A0ABQ9GKY6</accession>
<protein>
    <submittedName>
        <fullName evidence="1">Uncharacterized protein</fullName>
    </submittedName>
</protein>